<dbReference type="Gene3D" id="1.10.10.60">
    <property type="entry name" value="Homeodomain-like"/>
    <property type="match status" value="2"/>
</dbReference>
<dbReference type="PANTHER" id="PTHR43436:SF1">
    <property type="entry name" value="TRANSCRIPTIONAL REGULATORY PROTEIN"/>
    <property type="match status" value="1"/>
</dbReference>
<comment type="caution">
    <text evidence="5">The sequence shown here is derived from an EMBL/GenBank/DDBJ whole genome shotgun (WGS) entry which is preliminary data.</text>
</comment>
<keyword evidence="1" id="KW-0805">Transcription regulation</keyword>
<dbReference type="InterPro" id="IPR018062">
    <property type="entry name" value="HTH_AraC-typ_CS"/>
</dbReference>
<dbReference type="InterPro" id="IPR009057">
    <property type="entry name" value="Homeodomain-like_sf"/>
</dbReference>
<dbReference type="SMART" id="SM00342">
    <property type="entry name" value="HTH_ARAC"/>
    <property type="match status" value="1"/>
</dbReference>
<evidence type="ECO:0000256" key="3">
    <source>
        <dbReference type="ARBA" id="ARBA00023163"/>
    </source>
</evidence>
<dbReference type="EMBL" id="PDVP01000003">
    <property type="protein sequence ID" value="PHP67727.1"/>
    <property type="molecule type" value="Genomic_DNA"/>
</dbReference>
<keyword evidence="2" id="KW-0238">DNA-binding</keyword>
<gene>
    <name evidence="5" type="ORF">CSC94_08535</name>
</gene>
<dbReference type="PANTHER" id="PTHR43436">
    <property type="entry name" value="ARAC-FAMILY TRANSCRIPTIONAL REGULATOR"/>
    <property type="match status" value="1"/>
</dbReference>
<name>A0A2G1QQ93_9HYPH</name>
<evidence type="ECO:0000313" key="5">
    <source>
        <dbReference type="EMBL" id="PHP67727.1"/>
    </source>
</evidence>
<dbReference type="InterPro" id="IPR009594">
    <property type="entry name" value="Tscrpt_reg_HTH_AraC_N"/>
</dbReference>
<dbReference type="InterPro" id="IPR018060">
    <property type="entry name" value="HTH_AraC"/>
</dbReference>
<dbReference type="SUPFAM" id="SSF46689">
    <property type="entry name" value="Homeodomain-like"/>
    <property type="match status" value="2"/>
</dbReference>
<dbReference type="Pfam" id="PF12833">
    <property type="entry name" value="HTH_18"/>
    <property type="match status" value="1"/>
</dbReference>
<dbReference type="Pfam" id="PF06719">
    <property type="entry name" value="AraC_N"/>
    <property type="match status" value="1"/>
</dbReference>
<keyword evidence="3" id="KW-0804">Transcription</keyword>
<sequence length="293" mass="31717">MPFTSLVASARAYADRQEQPDSMALPDLTVLRTTQVSAFESVVYRPVVCLVLQGAKETTIGDQSVTLHAGDALIVSHDLPVRSRIISASGEEPYLALIVALELALVRSLYEQIGPVSGGKTSARSLSAGPAEPAVMEPMARYLALANNAVEADVLGPSVLREIHFRLLMSPLGGMLRSLLSIDSHASRVARAIVQIRRDYRQTLSVPQLAQAAGMSQSSFHGHFKQVTGTTPLQYQKDLRMIAARDLLRGGRHSVAAAGFEVGYESPTHFSRDYQRKFGTAPSRESTHVLEPA</sequence>
<evidence type="ECO:0000256" key="2">
    <source>
        <dbReference type="ARBA" id="ARBA00023125"/>
    </source>
</evidence>
<dbReference type="PROSITE" id="PS01124">
    <property type="entry name" value="HTH_ARAC_FAMILY_2"/>
    <property type="match status" value="1"/>
</dbReference>
<protein>
    <submittedName>
        <fullName evidence="5">AraC family transcriptional regulator</fullName>
    </submittedName>
</protein>
<organism evidence="5 6">
    <name type="scientific">Zhengella mangrovi</name>
    <dbReference type="NCBI Taxonomy" id="1982044"/>
    <lineage>
        <taxon>Bacteria</taxon>
        <taxon>Pseudomonadati</taxon>
        <taxon>Pseudomonadota</taxon>
        <taxon>Alphaproteobacteria</taxon>
        <taxon>Hyphomicrobiales</taxon>
        <taxon>Notoacmeibacteraceae</taxon>
        <taxon>Zhengella</taxon>
    </lineage>
</organism>
<dbReference type="GO" id="GO:0003700">
    <property type="term" value="F:DNA-binding transcription factor activity"/>
    <property type="evidence" value="ECO:0007669"/>
    <property type="project" value="InterPro"/>
</dbReference>
<dbReference type="GO" id="GO:0043565">
    <property type="term" value="F:sequence-specific DNA binding"/>
    <property type="evidence" value="ECO:0007669"/>
    <property type="project" value="InterPro"/>
</dbReference>
<evidence type="ECO:0000256" key="1">
    <source>
        <dbReference type="ARBA" id="ARBA00023015"/>
    </source>
</evidence>
<dbReference type="Proteomes" id="UP000221168">
    <property type="component" value="Unassembled WGS sequence"/>
</dbReference>
<evidence type="ECO:0000313" key="6">
    <source>
        <dbReference type="Proteomes" id="UP000221168"/>
    </source>
</evidence>
<keyword evidence="6" id="KW-1185">Reference proteome</keyword>
<accession>A0A2G1QQ93</accession>
<dbReference type="OrthoDB" id="9802263at2"/>
<evidence type="ECO:0000259" key="4">
    <source>
        <dbReference type="PROSITE" id="PS01124"/>
    </source>
</evidence>
<reference evidence="5 6" key="1">
    <citation type="submission" date="2017-10" db="EMBL/GenBank/DDBJ databases">
        <title>Sedimentibacterium mangrovi gen. nov., sp. nov., a novel member of family Phyllobacteriacea isolated from mangrove sediment.</title>
        <authorList>
            <person name="Liao H."/>
            <person name="Tian Y."/>
        </authorList>
    </citation>
    <scope>NUCLEOTIDE SEQUENCE [LARGE SCALE GENOMIC DNA]</scope>
    <source>
        <strain evidence="5 6">X9-2-2</strain>
    </source>
</reference>
<feature type="domain" description="HTH araC/xylS-type" evidence="4">
    <location>
        <begin position="190"/>
        <end position="288"/>
    </location>
</feature>
<dbReference type="RefSeq" id="WP_099305869.1">
    <property type="nucleotide sequence ID" value="NZ_PDVP01000003.1"/>
</dbReference>
<dbReference type="PROSITE" id="PS00041">
    <property type="entry name" value="HTH_ARAC_FAMILY_1"/>
    <property type="match status" value="1"/>
</dbReference>
<dbReference type="AlphaFoldDB" id="A0A2G1QQ93"/>
<proteinExistence type="predicted"/>